<accession>A0A956NBE4</accession>
<organism evidence="2 3">
    <name type="scientific">Eiseniibacteriota bacterium</name>
    <dbReference type="NCBI Taxonomy" id="2212470"/>
    <lineage>
        <taxon>Bacteria</taxon>
        <taxon>Candidatus Eiseniibacteriota</taxon>
    </lineage>
</organism>
<sequence length="135" mass="14559">MSGEGKKAKRRDKGARPSLLEPRKVLPIVLVAIVVVVLRTLAGGALQQERVLSTPVLEDRTYVTAIQQIQSTDFDEPVLPRGSVLYPRLVGWLPGMAEGSVKSLPLFQGILEGLAVLLIGVWVASRWGVLPALLG</sequence>
<keyword evidence="1" id="KW-0812">Transmembrane</keyword>
<proteinExistence type="predicted"/>
<name>A0A956NBE4_UNCEI</name>
<feature type="transmembrane region" description="Helical" evidence="1">
    <location>
        <begin position="106"/>
        <end position="124"/>
    </location>
</feature>
<reference evidence="2" key="1">
    <citation type="submission" date="2020-04" db="EMBL/GenBank/DDBJ databases">
        <authorList>
            <person name="Zhang T."/>
        </authorList>
    </citation>
    <scope>NUCLEOTIDE SEQUENCE</scope>
    <source>
        <strain evidence="2">HKST-UBA02</strain>
    </source>
</reference>
<protein>
    <submittedName>
        <fullName evidence="2">Uncharacterized protein</fullName>
    </submittedName>
</protein>
<evidence type="ECO:0000313" key="3">
    <source>
        <dbReference type="Proteomes" id="UP000739538"/>
    </source>
</evidence>
<keyword evidence="1" id="KW-0472">Membrane</keyword>
<feature type="non-terminal residue" evidence="2">
    <location>
        <position position="135"/>
    </location>
</feature>
<feature type="transmembrane region" description="Helical" evidence="1">
    <location>
        <begin position="25"/>
        <end position="46"/>
    </location>
</feature>
<comment type="caution">
    <text evidence="2">The sequence shown here is derived from an EMBL/GenBank/DDBJ whole genome shotgun (WGS) entry which is preliminary data.</text>
</comment>
<dbReference type="AlphaFoldDB" id="A0A956NBE4"/>
<evidence type="ECO:0000256" key="1">
    <source>
        <dbReference type="SAM" id="Phobius"/>
    </source>
</evidence>
<dbReference type="EMBL" id="JAGQHS010000034">
    <property type="protein sequence ID" value="MCA9755876.1"/>
    <property type="molecule type" value="Genomic_DNA"/>
</dbReference>
<evidence type="ECO:0000313" key="2">
    <source>
        <dbReference type="EMBL" id="MCA9755876.1"/>
    </source>
</evidence>
<dbReference type="Proteomes" id="UP000739538">
    <property type="component" value="Unassembled WGS sequence"/>
</dbReference>
<keyword evidence="1" id="KW-1133">Transmembrane helix</keyword>
<gene>
    <name evidence="2" type="ORF">KDA27_08755</name>
</gene>
<reference evidence="2" key="2">
    <citation type="journal article" date="2021" name="Microbiome">
        <title>Successional dynamics and alternative stable states in a saline activated sludge microbial community over 9 years.</title>
        <authorList>
            <person name="Wang Y."/>
            <person name="Ye J."/>
            <person name="Ju F."/>
            <person name="Liu L."/>
            <person name="Boyd J.A."/>
            <person name="Deng Y."/>
            <person name="Parks D.H."/>
            <person name="Jiang X."/>
            <person name="Yin X."/>
            <person name="Woodcroft B.J."/>
            <person name="Tyson G.W."/>
            <person name="Hugenholtz P."/>
            <person name="Polz M.F."/>
            <person name="Zhang T."/>
        </authorList>
    </citation>
    <scope>NUCLEOTIDE SEQUENCE</scope>
    <source>
        <strain evidence="2">HKST-UBA02</strain>
    </source>
</reference>